<gene>
    <name evidence="4" type="ORF">HZZ05_01065</name>
</gene>
<dbReference type="Pfam" id="PF13359">
    <property type="entry name" value="DDE_Tnp_4"/>
    <property type="match status" value="1"/>
</dbReference>
<sequence length="193" mass="20862">MHEALEVIAQRAPSLSQVLEQMRQQGEPFLCLDGTLIHTSALHAPEPGRTTDAWFSGKHQAFGGNVQVLTDHTGYPVWISPVEPGSTHDITAARRHVLPALYKAAAQGLPTLADKGYTGAGIGIKVPVKAGPKPDGDTRWRNYLITSLRAPAERANALLKSFKALRYVTISPHRITAITAAALVILTLHQPSR</sequence>
<organism evidence="4 5">
    <name type="scientific">Actinomyces bowdenii</name>
    <dbReference type="NCBI Taxonomy" id="131109"/>
    <lineage>
        <taxon>Bacteria</taxon>
        <taxon>Bacillati</taxon>
        <taxon>Actinomycetota</taxon>
        <taxon>Actinomycetes</taxon>
        <taxon>Actinomycetales</taxon>
        <taxon>Actinomycetaceae</taxon>
        <taxon>Actinomyces</taxon>
    </lineage>
</organism>
<keyword evidence="2" id="KW-0479">Metal-binding</keyword>
<dbReference type="EMBL" id="JACBXV010000006">
    <property type="protein sequence ID" value="NYS68142.1"/>
    <property type="molecule type" value="Genomic_DNA"/>
</dbReference>
<evidence type="ECO:0000313" key="4">
    <source>
        <dbReference type="EMBL" id="NYS68142.1"/>
    </source>
</evidence>
<evidence type="ECO:0000256" key="1">
    <source>
        <dbReference type="ARBA" id="ARBA00001968"/>
    </source>
</evidence>
<reference evidence="4 5" key="1">
    <citation type="submission" date="2020-07" db="EMBL/GenBank/DDBJ databases">
        <title>MOT database genomes.</title>
        <authorList>
            <person name="Joseph S."/>
            <person name="Aduse-Opoku J."/>
            <person name="Hashim A."/>
            <person name="Wade W."/>
            <person name="Curtis M."/>
        </authorList>
    </citation>
    <scope>NUCLEOTIDE SEQUENCE [LARGE SCALE GENOMIC DNA]</scope>
    <source>
        <strain evidence="4 5">WMus004</strain>
    </source>
</reference>
<evidence type="ECO:0000259" key="3">
    <source>
        <dbReference type="Pfam" id="PF13359"/>
    </source>
</evidence>
<dbReference type="Proteomes" id="UP000572528">
    <property type="component" value="Unassembled WGS sequence"/>
</dbReference>
<evidence type="ECO:0000256" key="2">
    <source>
        <dbReference type="ARBA" id="ARBA00022723"/>
    </source>
</evidence>
<name>A0A853EIV9_9ACTO</name>
<comment type="caution">
    <text evidence="4">The sequence shown here is derived from an EMBL/GenBank/DDBJ whole genome shotgun (WGS) entry which is preliminary data.</text>
</comment>
<protein>
    <submittedName>
        <fullName evidence="4">Transposase</fullName>
    </submittedName>
</protein>
<dbReference type="InterPro" id="IPR027806">
    <property type="entry name" value="HARBI1_dom"/>
</dbReference>
<feature type="domain" description="DDE Tnp4" evidence="3">
    <location>
        <begin position="32"/>
        <end position="185"/>
    </location>
</feature>
<evidence type="ECO:0000313" key="5">
    <source>
        <dbReference type="Proteomes" id="UP000572528"/>
    </source>
</evidence>
<comment type="cofactor">
    <cofactor evidence="1">
        <name>a divalent metal cation</name>
        <dbReference type="ChEBI" id="CHEBI:60240"/>
    </cofactor>
</comment>
<dbReference type="GO" id="GO:0046872">
    <property type="term" value="F:metal ion binding"/>
    <property type="evidence" value="ECO:0007669"/>
    <property type="project" value="UniProtKB-KW"/>
</dbReference>
<accession>A0A853EIV9</accession>
<dbReference type="AlphaFoldDB" id="A0A853EIV9"/>
<proteinExistence type="predicted"/>